<dbReference type="KEGG" id="ote:Oter_3762"/>
<dbReference type="PRINTS" id="PR00111">
    <property type="entry name" value="ABHYDROLASE"/>
</dbReference>
<dbReference type="Gene3D" id="3.40.50.1820">
    <property type="entry name" value="alpha/beta hydrolase"/>
    <property type="match status" value="1"/>
</dbReference>
<dbReference type="Proteomes" id="UP000007013">
    <property type="component" value="Chromosome"/>
</dbReference>
<dbReference type="GO" id="GO:0016787">
    <property type="term" value="F:hydrolase activity"/>
    <property type="evidence" value="ECO:0007669"/>
    <property type="project" value="UniProtKB-KW"/>
</dbReference>
<evidence type="ECO:0000256" key="1">
    <source>
        <dbReference type="ARBA" id="ARBA00022801"/>
    </source>
</evidence>
<accession>B1ZYD9</accession>
<dbReference type="InterPro" id="IPR000073">
    <property type="entry name" value="AB_hydrolase_1"/>
</dbReference>
<reference evidence="3 4" key="1">
    <citation type="journal article" date="2011" name="J. Bacteriol.">
        <title>Genome sequence of the verrucomicrobium Opitutus terrae PB90-1, an abundant inhabitant of rice paddy soil ecosystems.</title>
        <authorList>
            <person name="van Passel M.W."/>
            <person name="Kant R."/>
            <person name="Palva A."/>
            <person name="Copeland A."/>
            <person name="Lucas S."/>
            <person name="Lapidus A."/>
            <person name="Glavina del Rio T."/>
            <person name="Pitluck S."/>
            <person name="Goltsman E."/>
            <person name="Clum A."/>
            <person name="Sun H."/>
            <person name="Schmutz J."/>
            <person name="Larimer F.W."/>
            <person name="Land M.L."/>
            <person name="Hauser L."/>
            <person name="Kyrpides N."/>
            <person name="Mikhailova N."/>
            <person name="Richardson P.P."/>
            <person name="Janssen P.H."/>
            <person name="de Vos W.M."/>
            <person name="Smidt H."/>
        </authorList>
    </citation>
    <scope>NUCLEOTIDE SEQUENCE [LARGE SCALE GENOMIC DNA]</scope>
    <source>
        <strain evidence="4">DSM 11246 / JCM 15787 / PB90-1</strain>
    </source>
</reference>
<proteinExistence type="predicted"/>
<dbReference type="EMBL" id="CP001032">
    <property type="protein sequence ID" value="ACB77037.1"/>
    <property type="molecule type" value="Genomic_DNA"/>
</dbReference>
<evidence type="ECO:0000259" key="2">
    <source>
        <dbReference type="Pfam" id="PF00561"/>
    </source>
</evidence>
<dbReference type="HOGENOM" id="CLU_020336_53_1_0"/>
<dbReference type="PANTHER" id="PTHR46118:SF4">
    <property type="entry name" value="PROTEIN ABHD11"/>
    <property type="match status" value="1"/>
</dbReference>
<dbReference type="Pfam" id="PF00561">
    <property type="entry name" value="Abhydrolase_1"/>
    <property type="match status" value="1"/>
</dbReference>
<gene>
    <name evidence="3" type="ordered locus">Oter_3762</name>
</gene>
<name>B1ZYD9_OPITP</name>
<dbReference type="RefSeq" id="WP_012376566.1">
    <property type="nucleotide sequence ID" value="NC_010571.1"/>
</dbReference>
<dbReference type="STRING" id="452637.Oter_3762"/>
<keyword evidence="1 3" id="KW-0378">Hydrolase</keyword>
<evidence type="ECO:0000313" key="3">
    <source>
        <dbReference type="EMBL" id="ACB77037.1"/>
    </source>
</evidence>
<dbReference type="eggNOG" id="COG0596">
    <property type="taxonomic scope" value="Bacteria"/>
</dbReference>
<sequence>MVSLFHRDLGGAGQPPLVILHGLLGSSRNWQTAGRDLAAYFHVFALDLRNHGSSPHADEMSYEAMRDDVLGWMQAQGIERATLLGHSMGGKTAMLLACRQPQRVERLVIVDIAPKNYHWVGHRAEFAAMTELDLAHLKSRAEAELRFEARVDDWAMRKFLATNLERGEGGGWRWAINLPVLTAALPVLERSPLRADDRYDGPAKFIVGERSTYVSPDDRGEIRRFFPRAEIETIAGSGHNPHMQAREAFVRSVSGFALDR</sequence>
<keyword evidence="4" id="KW-1185">Reference proteome</keyword>
<dbReference type="PANTHER" id="PTHR46118">
    <property type="entry name" value="PROTEIN ABHD11"/>
    <property type="match status" value="1"/>
</dbReference>
<dbReference type="AlphaFoldDB" id="B1ZYD9"/>
<evidence type="ECO:0000313" key="4">
    <source>
        <dbReference type="Proteomes" id="UP000007013"/>
    </source>
</evidence>
<organism evidence="3 4">
    <name type="scientific">Opitutus terrae (strain DSM 11246 / JCM 15787 / PB90-1)</name>
    <dbReference type="NCBI Taxonomy" id="452637"/>
    <lineage>
        <taxon>Bacteria</taxon>
        <taxon>Pseudomonadati</taxon>
        <taxon>Verrucomicrobiota</taxon>
        <taxon>Opitutia</taxon>
        <taxon>Opitutales</taxon>
        <taxon>Opitutaceae</taxon>
        <taxon>Opitutus</taxon>
    </lineage>
</organism>
<feature type="domain" description="AB hydrolase-1" evidence="2">
    <location>
        <begin position="15"/>
        <end position="244"/>
    </location>
</feature>
<protein>
    <submittedName>
        <fullName evidence="3">Alpha/beta hydrolase fold</fullName>
    </submittedName>
</protein>
<dbReference type="SUPFAM" id="SSF53474">
    <property type="entry name" value="alpha/beta-Hydrolases"/>
    <property type="match status" value="1"/>
</dbReference>
<dbReference type="InterPro" id="IPR029058">
    <property type="entry name" value="AB_hydrolase_fold"/>
</dbReference>
<dbReference type="OrthoDB" id="9808398at2"/>